<evidence type="ECO:0000256" key="6">
    <source>
        <dbReference type="ARBA" id="ARBA00022797"/>
    </source>
</evidence>
<dbReference type="SUPFAM" id="SSF54909">
    <property type="entry name" value="Dimeric alpha+beta barrel"/>
    <property type="match status" value="1"/>
</dbReference>
<dbReference type="Proteomes" id="UP001515943">
    <property type="component" value="Unassembled WGS sequence"/>
</dbReference>
<evidence type="ECO:0000256" key="2">
    <source>
        <dbReference type="ARBA" id="ARBA00005193"/>
    </source>
</evidence>
<dbReference type="EC" id="5.3.3.4" evidence="5 8"/>
<evidence type="ECO:0000256" key="4">
    <source>
        <dbReference type="ARBA" id="ARBA00011365"/>
    </source>
</evidence>
<dbReference type="Pfam" id="PF02426">
    <property type="entry name" value="MIase"/>
    <property type="match status" value="1"/>
</dbReference>
<dbReference type="InterPro" id="IPR003464">
    <property type="entry name" value="Muconolactone_d_Isoase"/>
</dbReference>
<evidence type="ECO:0000256" key="9">
    <source>
        <dbReference type="PIRNR" id="PIRNR001486"/>
    </source>
</evidence>
<evidence type="ECO:0000256" key="1">
    <source>
        <dbReference type="ARBA" id="ARBA00001739"/>
    </source>
</evidence>
<reference evidence="11 12" key="1">
    <citation type="submission" date="2019-08" db="EMBL/GenBank/DDBJ databases">
        <title>Lentzea from Indian Himalayas.</title>
        <authorList>
            <person name="Mandal S."/>
            <person name="Mallick Gupta A."/>
            <person name="Maiti P.K."/>
            <person name="Sarkar J."/>
            <person name="Mandal S."/>
        </authorList>
    </citation>
    <scope>NUCLEOTIDE SEQUENCE [LARGE SCALE GENOMIC DNA]</scope>
    <source>
        <strain evidence="11 12">PSKA42</strain>
    </source>
</reference>
<dbReference type="NCBIfam" id="TIGR03221">
    <property type="entry name" value="muco_delta"/>
    <property type="match status" value="1"/>
</dbReference>
<evidence type="ECO:0000256" key="7">
    <source>
        <dbReference type="ARBA" id="ARBA00023235"/>
    </source>
</evidence>
<name>A0ABX1FT65_9PSEU</name>
<keyword evidence="12" id="KW-1185">Reference proteome</keyword>
<dbReference type="RefSeq" id="WP_167978292.1">
    <property type="nucleotide sequence ID" value="NZ_VSRL01000188.1"/>
</dbReference>
<dbReference type="EMBL" id="VSRL01000188">
    <property type="protein sequence ID" value="NKE61648.1"/>
    <property type="molecule type" value="Genomic_DNA"/>
</dbReference>
<comment type="similarity">
    <text evidence="3 9">Belongs to the muconolactone Delta-isomerase family.</text>
</comment>
<evidence type="ECO:0000256" key="8">
    <source>
        <dbReference type="NCBIfam" id="TIGR03221"/>
    </source>
</evidence>
<proteinExistence type="inferred from homology"/>
<comment type="pathway">
    <text evidence="2 9">Aromatic compound metabolism; beta-ketoadipate pathway; 5-oxo-4,5-dihydro-2-furylacetate from catechol: step 3/3.</text>
</comment>
<dbReference type="Gene3D" id="3.30.70.1060">
    <property type="entry name" value="Dimeric alpha+beta barrel"/>
    <property type="match status" value="1"/>
</dbReference>
<accession>A0ABX1FT65</accession>
<comment type="caution">
    <text evidence="11">The sequence shown here is derived from an EMBL/GenBank/DDBJ whole genome shotgun (WGS) entry which is preliminary data.</text>
</comment>
<comment type="catalytic activity">
    <reaction evidence="1 9">
        <text>(S)-muconolactone = (4,5-dihydro-5-oxofuran-2-yl)-acetate</text>
        <dbReference type="Rhea" id="RHEA:12348"/>
        <dbReference type="ChEBI" id="CHEBI:58425"/>
        <dbReference type="ChEBI" id="CHEBI:58736"/>
        <dbReference type="EC" id="5.3.3.4"/>
    </reaction>
</comment>
<dbReference type="InterPro" id="IPR026029">
    <property type="entry name" value="MLI_dom"/>
</dbReference>
<comment type="subunit">
    <text evidence="4">Homodecamer.</text>
</comment>
<dbReference type="InterPro" id="IPR011008">
    <property type="entry name" value="Dimeric_a/b-barrel"/>
</dbReference>
<keyword evidence="7 9" id="KW-0413">Isomerase</keyword>
<sequence length="95" mass="10918">MLFHVRMDITLPYDLDPNRRAELVAAEKDRALELQKLGVWPHLWRVVGQYSNISVFDVPSNDELHAVLSSLPLWEFMRVEVTPLAQHPCDLAAQP</sequence>
<gene>
    <name evidence="11" type="primary">catC</name>
    <name evidence="11" type="ORF">FXN61_34780</name>
</gene>
<evidence type="ECO:0000313" key="11">
    <source>
        <dbReference type="EMBL" id="NKE61648.1"/>
    </source>
</evidence>
<dbReference type="PIRSF" id="PIRSF001486">
    <property type="entry name" value="CatC"/>
    <property type="match status" value="1"/>
</dbReference>
<protein>
    <recommendedName>
        <fullName evidence="5 8">Muconolactone Delta-isomerase</fullName>
        <shortName evidence="9">MIase</shortName>
        <ecNumber evidence="5 8">5.3.3.4</ecNumber>
    </recommendedName>
</protein>
<feature type="domain" description="Muconolactone isomerase" evidence="10">
    <location>
        <begin position="1"/>
        <end position="89"/>
    </location>
</feature>
<keyword evidence="6 9" id="KW-0058">Aromatic hydrocarbons catabolism</keyword>
<evidence type="ECO:0000256" key="3">
    <source>
        <dbReference type="ARBA" id="ARBA00010882"/>
    </source>
</evidence>
<evidence type="ECO:0000256" key="5">
    <source>
        <dbReference type="ARBA" id="ARBA00012070"/>
    </source>
</evidence>
<evidence type="ECO:0000259" key="10">
    <source>
        <dbReference type="Pfam" id="PF02426"/>
    </source>
</evidence>
<dbReference type="GO" id="GO:0016159">
    <property type="term" value="F:muconolactone delta-isomerase activity"/>
    <property type="evidence" value="ECO:0007669"/>
    <property type="project" value="UniProtKB-EC"/>
</dbReference>
<organism evidence="11 12">
    <name type="scientific">Lentzea indica</name>
    <dbReference type="NCBI Taxonomy" id="2604800"/>
    <lineage>
        <taxon>Bacteria</taxon>
        <taxon>Bacillati</taxon>
        <taxon>Actinomycetota</taxon>
        <taxon>Actinomycetes</taxon>
        <taxon>Pseudonocardiales</taxon>
        <taxon>Pseudonocardiaceae</taxon>
        <taxon>Lentzea</taxon>
    </lineage>
</organism>
<evidence type="ECO:0000313" key="12">
    <source>
        <dbReference type="Proteomes" id="UP001515943"/>
    </source>
</evidence>